<organism evidence="6 7">
    <name type="scientific">Undibacterium parvum</name>
    <dbReference type="NCBI Taxonomy" id="401471"/>
    <lineage>
        <taxon>Bacteria</taxon>
        <taxon>Pseudomonadati</taxon>
        <taxon>Pseudomonadota</taxon>
        <taxon>Betaproteobacteria</taxon>
        <taxon>Burkholderiales</taxon>
        <taxon>Oxalobacteraceae</taxon>
        <taxon>Undibacterium</taxon>
    </lineage>
</organism>
<evidence type="ECO:0000313" key="7">
    <source>
        <dbReference type="Proteomes" id="UP000275663"/>
    </source>
</evidence>
<dbReference type="OrthoDB" id="9788334at2"/>
<comment type="subcellular location">
    <subcellularLocation>
        <location evidence="1">Bacterial flagellum basal body</location>
    </subcellularLocation>
</comment>
<dbReference type="KEGG" id="upv:EJN92_19730"/>
<accession>A0A3S5HM55</accession>
<dbReference type="InterPro" id="IPR019776">
    <property type="entry name" value="Flagellar_basal_body_rod_CS"/>
</dbReference>
<dbReference type="AlphaFoldDB" id="A0A3S5HM55"/>
<dbReference type="PROSITE" id="PS00588">
    <property type="entry name" value="FLAGELLA_BB_ROD"/>
    <property type="match status" value="1"/>
</dbReference>
<dbReference type="Pfam" id="PF00460">
    <property type="entry name" value="Flg_bb_rod"/>
    <property type="match status" value="1"/>
</dbReference>
<reference evidence="6 7" key="1">
    <citation type="journal article" date="2011" name="Int. J. Syst. Evol. Microbiol.">
        <title>Description of Undibacterium oligocarboniphilum sp. nov., isolated from purified water, and Undibacterium pigrum strain CCUG 49012 as the type strain of Undibacterium parvum sp. nov., and emended descriptions of the genus Undibacterium and the species Undibacterium pigrum.</title>
        <authorList>
            <person name="Eder W."/>
            <person name="Wanner G."/>
            <person name="Ludwig W."/>
            <person name="Busse H.J."/>
            <person name="Ziemke-Kageler F."/>
            <person name="Lang E."/>
        </authorList>
    </citation>
    <scope>NUCLEOTIDE SEQUENCE [LARGE SCALE GENOMIC DNA]</scope>
    <source>
        <strain evidence="6 7">DSM 23061</strain>
    </source>
</reference>
<evidence type="ECO:0000256" key="4">
    <source>
        <dbReference type="SAM" id="MobiDB-lite"/>
    </source>
</evidence>
<keyword evidence="7" id="KW-1185">Reference proteome</keyword>
<comment type="similarity">
    <text evidence="2">Belongs to the flagella basal body rod proteins family.</text>
</comment>
<evidence type="ECO:0000256" key="2">
    <source>
        <dbReference type="ARBA" id="ARBA00009677"/>
    </source>
</evidence>
<feature type="compositionally biased region" description="Polar residues" evidence="4">
    <location>
        <begin position="9"/>
        <end position="18"/>
    </location>
</feature>
<feature type="domain" description="Flagellar basal body rod protein N-terminal" evidence="5">
    <location>
        <begin position="94"/>
        <end position="122"/>
    </location>
</feature>
<dbReference type="Proteomes" id="UP000275663">
    <property type="component" value="Chromosome"/>
</dbReference>
<evidence type="ECO:0000313" key="6">
    <source>
        <dbReference type="EMBL" id="AZP14028.1"/>
    </source>
</evidence>
<evidence type="ECO:0000259" key="5">
    <source>
        <dbReference type="Pfam" id="PF00460"/>
    </source>
</evidence>
<dbReference type="PANTHER" id="PTHR30435">
    <property type="entry name" value="FLAGELLAR PROTEIN"/>
    <property type="match status" value="1"/>
</dbReference>
<keyword evidence="3" id="KW-0975">Bacterial flagellum</keyword>
<sequence length="197" mass="21939">MNPIEKSSPLVSTAINSDSNDKLRSVTPAGKAFAEALAKVNGQSSTSTNTPPLKLKDNFNEHPLLIASQFNARNPESLSHVNPPVAKNEEEDSVHERALTLRAFRQEVLASNIANADTPGYKAVDFDINEAMRMGKDPRSVELKYVMPAQGNIDGNTVDMDVERVKFMENQIMYNFAVDRVRGHYKDMEDLLKNTPY</sequence>
<evidence type="ECO:0000256" key="3">
    <source>
        <dbReference type="ARBA" id="ARBA00023143"/>
    </source>
</evidence>
<feature type="region of interest" description="Disordered" evidence="4">
    <location>
        <begin position="1"/>
        <end position="23"/>
    </location>
</feature>
<evidence type="ECO:0000256" key="1">
    <source>
        <dbReference type="ARBA" id="ARBA00004117"/>
    </source>
</evidence>
<protein>
    <recommendedName>
        <fullName evidence="5">Flagellar basal body rod protein N-terminal domain-containing protein</fullName>
    </recommendedName>
</protein>
<dbReference type="GO" id="GO:0009425">
    <property type="term" value="C:bacterial-type flagellum basal body"/>
    <property type="evidence" value="ECO:0007669"/>
    <property type="project" value="UniProtKB-SubCell"/>
</dbReference>
<proteinExistence type="inferred from homology"/>
<name>A0A3S5HM55_9BURK</name>
<dbReference type="EMBL" id="CP034464">
    <property type="protein sequence ID" value="AZP14028.1"/>
    <property type="molecule type" value="Genomic_DNA"/>
</dbReference>
<dbReference type="RefSeq" id="WP_126129389.1">
    <property type="nucleotide sequence ID" value="NZ_CP034464.1"/>
</dbReference>
<dbReference type="InterPro" id="IPR001444">
    <property type="entry name" value="Flag_bb_rod_N"/>
</dbReference>
<gene>
    <name evidence="6" type="ORF">EJN92_19730</name>
</gene>
<dbReference type="PANTHER" id="PTHR30435:SF12">
    <property type="entry name" value="FLAGELLAR BASAL BODY ROD PROTEIN FLGB"/>
    <property type="match status" value="1"/>
</dbReference>